<dbReference type="Proteomes" id="UP000199345">
    <property type="component" value="Unassembled WGS sequence"/>
</dbReference>
<gene>
    <name evidence="3" type="ORF">SAMN05216326_10123</name>
</gene>
<keyword evidence="4" id="KW-1185">Reference proteome</keyword>
<dbReference type="RefSeq" id="WP_218142905.1">
    <property type="nucleotide sequence ID" value="NZ_FOIA01000001.1"/>
</dbReference>
<evidence type="ECO:0000313" key="4">
    <source>
        <dbReference type="Proteomes" id="UP000199345"/>
    </source>
</evidence>
<name>A0A1H9Y241_9PROT</name>
<evidence type="ECO:0000256" key="1">
    <source>
        <dbReference type="SAM" id="SignalP"/>
    </source>
</evidence>
<organism evidence="3 4">
    <name type="scientific">Nitrosomonas marina</name>
    <dbReference type="NCBI Taxonomy" id="917"/>
    <lineage>
        <taxon>Bacteria</taxon>
        <taxon>Pseudomonadati</taxon>
        <taxon>Pseudomonadota</taxon>
        <taxon>Betaproteobacteria</taxon>
        <taxon>Nitrosomonadales</taxon>
        <taxon>Nitrosomonadaceae</taxon>
        <taxon>Nitrosomonas</taxon>
    </lineage>
</organism>
<sequence length="150" mass="16425">MKKSILVAFTISFMLSGCATMFNGSTQQVAIRSNQPDAELYVNEAFVGKGNTVTTFKKKEDYMITVRKEGCNSVTVPATKSFDATTLLGVFIDFGLITILAIDGAGTGAWNKFDQTSFVVDPQCPQPSAWLMPYNPAIKSMSWILPYDTI</sequence>
<proteinExistence type="predicted"/>
<evidence type="ECO:0000313" key="3">
    <source>
        <dbReference type="EMBL" id="SES62851.1"/>
    </source>
</evidence>
<keyword evidence="1" id="KW-0732">Signal</keyword>
<dbReference type="EMBL" id="FOIA01000001">
    <property type="protein sequence ID" value="SES62851.1"/>
    <property type="molecule type" value="Genomic_DNA"/>
</dbReference>
<dbReference type="Pfam" id="PF08308">
    <property type="entry name" value="PEGA"/>
    <property type="match status" value="1"/>
</dbReference>
<protein>
    <submittedName>
        <fullName evidence="3">PEGA domain-containing protein</fullName>
    </submittedName>
</protein>
<feature type="signal peptide" evidence="1">
    <location>
        <begin position="1"/>
        <end position="19"/>
    </location>
</feature>
<dbReference type="InterPro" id="IPR013229">
    <property type="entry name" value="PEGA"/>
</dbReference>
<dbReference type="AlphaFoldDB" id="A0A1H9Y241"/>
<evidence type="ECO:0000259" key="2">
    <source>
        <dbReference type="Pfam" id="PF08308"/>
    </source>
</evidence>
<feature type="domain" description="PEGA" evidence="2">
    <location>
        <begin position="28"/>
        <end position="70"/>
    </location>
</feature>
<accession>A0A1H9Y241</accession>
<reference evidence="4" key="1">
    <citation type="submission" date="2016-10" db="EMBL/GenBank/DDBJ databases">
        <authorList>
            <person name="Varghese N."/>
            <person name="Submissions S."/>
        </authorList>
    </citation>
    <scope>NUCLEOTIDE SEQUENCE [LARGE SCALE GENOMIC DNA]</scope>
    <source>
        <strain evidence="4">Nm71</strain>
    </source>
</reference>
<feature type="chain" id="PRO_5011457911" evidence="1">
    <location>
        <begin position="20"/>
        <end position="150"/>
    </location>
</feature>
<dbReference type="PROSITE" id="PS51257">
    <property type="entry name" value="PROKAR_LIPOPROTEIN"/>
    <property type="match status" value="1"/>
</dbReference>